<protein>
    <submittedName>
        <fullName evidence="5">Ankyrin repeat-containing domain protein</fullName>
    </submittedName>
</protein>
<organism evidence="5 6">
    <name type="scientific">Talaromyces proteolyticus</name>
    <dbReference type="NCBI Taxonomy" id="1131652"/>
    <lineage>
        <taxon>Eukaryota</taxon>
        <taxon>Fungi</taxon>
        <taxon>Dikarya</taxon>
        <taxon>Ascomycota</taxon>
        <taxon>Pezizomycotina</taxon>
        <taxon>Eurotiomycetes</taxon>
        <taxon>Eurotiomycetidae</taxon>
        <taxon>Eurotiales</taxon>
        <taxon>Trichocomaceae</taxon>
        <taxon>Talaromyces</taxon>
        <taxon>Talaromyces sect. Bacilispori</taxon>
    </lineage>
</organism>
<dbReference type="Gene3D" id="3.40.50.300">
    <property type="entry name" value="P-loop containing nucleotide triphosphate hydrolases"/>
    <property type="match status" value="1"/>
</dbReference>
<feature type="repeat" description="ANK" evidence="2">
    <location>
        <begin position="629"/>
        <end position="661"/>
    </location>
</feature>
<dbReference type="PANTHER" id="PTHR10039:SF15">
    <property type="entry name" value="NACHT DOMAIN-CONTAINING PROTEIN"/>
    <property type="match status" value="1"/>
</dbReference>
<comment type="caution">
    <text evidence="5">The sequence shown here is derived from an EMBL/GenBank/DDBJ whole genome shotgun (WGS) entry which is preliminary data.</text>
</comment>
<evidence type="ECO:0000313" key="6">
    <source>
        <dbReference type="Proteomes" id="UP001201262"/>
    </source>
</evidence>
<reference evidence="5" key="1">
    <citation type="submission" date="2021-12" db="EMBL/GenBank/DDBJ databases">
        <title>Convergent genome expansion in fungi linked to evolution of root-endophyte symbiosis.</title>
        <authorList>
            <consortium name="DOE Joint Genome Institute"/>
            <person name="Ke Y.-H."/>
            <person name="Bonito G."/>
            <person name="Liao H.-L."/>
            <person name="Looney B."/>
            <person name="Rojas-Flechas A."/>
            <person name="Nash J."/>
            <person name="Hameed K."/>
            <person name="Schadt C."/>
            <person name="Martin F."/>
            <person name="Crous P.W."/>
            <person name="Miettinen O."/>
            <person name="Magnuson J.K."/>
            <person name="Labbe J."/>
            <person name="Jacobson D."/>
            <person name="Doktycz M.J."/>
            <person name="Veneault-Fourrey C."/>
            <person name="Kuo A."/>
            <person name="Mondo S."/>
            <person name="Calhoun S."/>
            <person name="Riley R."/>
            <person name="Ohm R."/>
            <person name="LaButti K."/>
            <person name="Andreopoulos B."/>
            <person name="Pangilinan J."/>
            <person name="Nolan M."/>
            <person name="Tritt A."/>
            <person name="Clum A."/>
            <person name="Lipzen A."/>
            <person name="Daum C."/>
            <person name="Barry K."/>
            <person name="Grigoriev I.V."/>
            <person name="Vilgalys R."/>
        </authorList>
    </citation>
    <scope>NUCLEOTIDE SEQUENCE</scope>
    <source>
        <strain evidence="5">PMI_201</strain>
    </source>
</reference>
<dbReference type="RefSeq" id="XP_046068749.1">
    <property type="nucleotide sequence ID" value="XM_046211759.1"/>
</dbReference>
<dbReference type="InterPro" id="IPR054471">
    <property type="entry name" value="GPIID_WHD"/>
</dbReference>
<feature type="domain" description="Nephrocystin 3-like N-terminal" evidence="4">
    <location>
        <begin position="80"/>
        <end position="244"/>
    </location>
</feature>
<name>A0AAD4KJS3_9EURO</name>
<dbReference type="Pfam" id="PF22939">
    <property type="entry name" value="WHD_GPIID"/>
    <property type="match status" value="1"/>
</dbReference>
<dbReference type="SUPFAM" id="SSF48403">
    <property type="entry name" value="Ankyrin repeat"/>
    <property type="match status" value="1"/>
</dbReference>
<dbReference type="Pfam" id="PF24883">
    <property type="entry name" value="NPHP3_N"/>
    <property type="match status" value="1"/>
</dbReference>
<dbReference type="InterPro" id="IPR027417">
    <property type="entry name" value="P-loop_NTPase"/>
</dbReference>
<feature type="repeat" description="ANK" evidence="2">
    <location>
        <begin position="563"/>
        <end position="595"/>
    </location>
</feature>
<dbReference type="PROSITE" id="PS50088">
    <property type="entry name" value="ANK_REPEAT"/>
    <property type="match status" value="7"/>
</dbReference>
<evidence type="ECO:0000259" key="4">
    <source>
        <dbReference type="Pfam" id="PF24883"/>
    </source>
</evidence>
<gene>
    <name evidence="5" type="ORF">BGW36DRAFT_302153</name>
</gene>
<evidence type="ECO:0000256" key="1">
    <source>
        <dbReference type="ARBA" id="ARBA00022737"/>
    </source>
</evidence>
<evidence type="ECO:0000313" key="5">
    <source>
        <dbReference type="EMBL" id="KAH8692876.1"/>
    </source>
</evidence>
<dbReference type="PANTHER" id="PTHR10039">
    <property type="entry name" value="AMELOGENIN"/>
    <property type="match status" value="1"/>
</dbReference>
<dbReference type="Pfam" id="PF00023">
    <property type="entry name" value="Ank"/>
    <property type="match status" value="1"/>
</dbReference>
<keyword evidence="6" id="KW-1185">Reference proteome</keyword>
<dbReference type="PRINTS" id="PR01415">
    <property type="entry name" value="ANKYRIN"/>
</dbReference>
<sequence>MKRGWKRLRWEPDDINDLRNRLNRNISLLNAFNGRITRNNITKLMQSHNDHENRMILDWLSPMNYATQQSNFASRCQAETGKWFLKSSEFQTWIEKPKQTLFCPGIPGAGKTILVSMMIDELYVRYGNENDIGIAYIYFNFRHRYENGLKDLLASLLKQLAQAQLSLPDNVRDLYGQHYKRGTLPSLDQISRNLHAVISKFTKVFIVVDALDECENVNKLCYIFLSKIFHLQNKHELNFLATSRFIPEIEAMFEGTPCLEIQANSEDVKRYLRESLGCLPRFVSRSTELQEEITAEITKNIGGMFLLAQLHLESLIGKKSPKALRVALASFSSGCSSYDSAYHDIMERVQRQMKDQKEMAIQVLSWITYAKRQLTTLELQHALAVEIDSPCLDKHNLPELDDMVSVCAGLVTVDEESKVIRLIHYTAQVYLLRTANVWFPNAQAYISRTCITYLSFEVFGAGPSLSEESLKDRLSSNTLYDYTTRNWGHHTRMSSIESEKWILDFVESKQKVAACSQTMVYNEYHDFTESQMTNLHLAAYFGLQKLVLALLERQHDPNLKDGYGRTPLSWAADCGHEEAVWLLLEKGADLNAADKDGWTPLEWAAMMGHTALVNLFLDRYASHSSRDNGGTIILSLAAENGYESLVKLLLDRGIYPDFKNSFGESPLLLAADNGHEMVVELLLSRGAGIDSKNKYGLTPLLSAANNGHEIVVRLLLDKGASIEAKDRYGRTSLLSAAENGHEAVVKLLLDKGADLKSKDCHGWSSLSWAYNYGYRHVMSLLLEKGAVFESEMTPMNSTDRVMAGAQIYRFKPITFSRK</sequence>
<dbReference type="SMART" id="SM00248">
    <property type="entry name" value="ANK"/>
    <property type="match status" value="8"/>
</dbReference>
<accession>A0AAD4KJS3</accession>
<dbReference type="SUPFAM" id="SSF52540">
    <property type="entry name" value="P-loop containing nucleoside triphosphate hydrolases"/>
    <property type="match status" value="1"/>
</dbReference>
<feature type="repeat" description="ANK" evidence="2">
    <location>
        <begin position="728"/>
        <end position="760"/>
    </location>
</feature>
<dbReference type="InterPro" id="IPR002110">
    <property type="entry name" value="Ankyrin_rpt"/>
</dbReference>
<dbReference type="AlphaFoldDB" id="A0AAD4KJS3"/>
<dbReference type="PROSITE" id="PS50297">
    <property type="entry name" value="ANK_REP_REGION"/>
    <property type="match status" value="5"/>
</dbReference>
<proteinExistence type="predicted"/>
<feature type="repeat" description="ANK" evidence="2">
    <location>
        <begin position="695"/>
        <end position="727"/>
    </location>
</feature>
<feature type="domain" description="GPI inositol-deacylase winged helix" evidence="3">
    <location>
        <begin position="353"/>
        <end position="433"/>
    </location>
</feature>
<evidence type="ECO:0000256" key="2">
    <source>
        <dbReference type="PROSITE-ProRule" id="PRU00023"/>
    </source>
</evidence>
<dbReference type="GeneID" id="70242046"/>
<feature type="repeat" description="ANK" evidence="2">
    <location>
        <begin position="530"/>
        <end position="562"/>
    </location>
</feature>
<dbReference type="Pfam" id="PF12796">
    <property type="entry name" value="Ank_2"/>
    <property type="match status" value="2"/>
</dbReference>
<dbReference type="InterPro" id="IPR056884">
    <property type="entry name" value="NPHP3-like_N"/>
</dbReference>
<keyword evidence="2" id="KW-0040">ANK repeat</keyword>
<feature type="repeat" description="ANK" evidence="2">
    <location>
        <begin position="662"/>
        <end position="694"/>
    </location>
</feature>
<dbReference type="Gene3D" id="1.25.40.20">
    <property type="entry name" value="Ankyrin repeat-containing domain"/>
    <property type="match status" value="3"/>
</dbReference>
<feature type="repeat" description="ANK" evidence="2">
    <location>
        <begin position="596"/>
        <end position="628"/>
    </location>
</feature>
<dbReference type="EMBL" id="JAJTJA010000010">
    <property type="protein sequence ID" value="KAH8692876.1"/>
    <property type="molecule type" value="Genomic_DNA"/>
</dbReference>
<keyword evidence="1" id="KW-0677">Repeat</keyword>
<dbReference type="Proteomes" id="UP001201262">
    <property type="component" value="Unassembled WGS sequence"/>
</dbReference>
<evidence type="ECO:0000259" key="3">
    <source>
        <dbReference type="Pfam" id="PF22939"/>
    </source>
</evidence>
<dbReference type="InterPro" id="IPR036770">
    <property type="entry name" value="Ankyrin_rpt-contain_sf"/>
</dbReference>